<feature type="region of interest" description="Disordered" evidence="1">
    <location>
        <begin position="37"/>
        <end position="65"/>
    </location>
</feature>
<feature type="compositionally biased region" description="Acidic residues" evidence="1">
    <location>
        <begin position="40"/>
        <end position="61"/>
    </location>
</feature>
<proteinExistence type="predicted"/>
<protein>
    <submittedName>
        <fullName evidence="2">ORF36</fullName>
    </submittedName>
</protein>
<feature type="compositionally biased region" description="Acidic residues" evidence="1">
    <location>
        <begin position="122"/>
        <end position="159"/>
    </location>
</feature>
<name>A0AA48P8W3_9VIRU</name>
<sequence>MAQSMLNNCNPYNKMDGDRLETDMIVDEEDYDEVAKELTLSEDEGELLDYEEDSTEQDDDDKDHFEKMLNDEEFQELLGDLIFCDKKHGDDKDKNEKSSPYIEKTSEESFNTNSSNGLYDKEEGELEESYEEGELEESYEEGELEESYEEGELEESYEEGEVKESYDIWKDQPKKVIDAVDYLTEHLGKEITDYLPFDFVNYDITNQLSRNMDYPVNVWRLVKGKEPLKMPELVYSIRERADVYYDRASYLHPRERVNYISHLEKVYHINGYDLVFFGNRRRTRVHVENPQDSNFLIFQNFLFWQGFISTHERNSYFDDIKAWREDIPCQ</sequence>
<evidence type="ECO:0000256" key="1">
    <source>
        <dbReference type="SAM" id="MobiDB-lite"/>
    </source>
</evidence>
<reference evidence="2" key="2">
    <citation type="submission" date="2023-01" db="EMBL/GenBank/DDBJ databases">
        <authorList>
            <person name="Rosani U."/>
            <person name="Delmont T.O."/>
            <person name="Gaia M."/>
            <person name="Krupovic M."/>
        </authorList>
    </citation>
    <scope>NUCLEOTIDE SEQUENCE</scope>
    <source>
        <strain evidence="2">MalacoHV2/Med/2018 153</strain>
    </source>
</reference>
<reference evidence="2" key="1">
    <citation type="journal article" date="2023" name="Front. Mar. Sci.">
        <title>Tracing the invertebrate herpesviruses in the global sequence datasets.</title>
        <authorList>
            <person name="Rosani U."/>
            <person name="Gaia M."/>
            <person name="Delmont T.O."/>
            <person name="Krupovic M."/>
        </authorList>
    </citation>
    <scope>NUCLEOTIDE SEQUENCE</scope>
    <source>
        <strain evidence="2">MalacoHV2/Med/2018 153</strain>
    </source>
</reference>
<evidence type="ECO:0000313" key="2">
    <source>
        <dbReference type="EMBL" id="DBA11576.1"/>
    </source>
</evidence>
<feature type="region of interest" description="Disordered" evidence="1">
    <location>
        <begin position="89"/>
        <end position="160"/>
    </location>
</feature>
<organism evidence="2">
    <name type="scientific">Malaco herpesvirus 2</name>
    <dbReference type="NCBI Taxonomy" id="3031798"/>
    <lineage>
        <taxon>Viruses</taxon>
        <taxon>Duplodnaviria</taxon>
        <taxon>Heunggongvirae</taxon>
        <taxon>Peploviricota</taxon>
        <taxon>Herviviricetes</taxon>
        <taxon>Herpesvirales</taxon>
        <taxon>Malacoherpesviridae</taxon>
    </lineage>
</organism>
<dbReference type="EMBL" id="BK063060">
    <property type="protein sequence ID" value="DBA11576.1"/>
    <property type="molecule type" value="Genomic_DNA"/>
</dbReference>
<accession>A0AA48P8W3</accession>